<reference evidence="3" key="1">
    <citation type="submission" date="2020-08" db="EMBL/GenBank/DDBJ databases">
        <title>Taxonomic study for Lactobacillus species isolated from hardwood bark.</title>
        <authorList>
            <person name="Tohno M."/>
            <person name="Tanizawa Y."/>
        </authorList>
    </citation>
    <scope>NUCLEOTIDE SEQUENCE</scope>
    <source>
        <strain evidence="3">B40</strain>
    </source>
</reference>
<keyword evidence="4" id="KW-1185">Reference proteome</keyword>
<dbReference type="Gene3D" id="3.60.15.10">
    <property type="entry name" value="Ribonuclease Z/Hydroxyacylglutathione hydrolase-like"/>
    <property type="match status" value="1"/>
</dbReference>
<dbReference type="SUPFAM" id="SSF56281">
    <property type="entry name" value="Metallo-hydrolase/oxidoreductase"/>
    <property type="match status" value="1"/>
</dbReference>
<evidence type="ECO:0000259" key="2">
    <source>
        <dbReference type="SMART" id="SM00849"/>
    </source>
</evidence>
<dbReference type="InterPro" id="IPR036866">
    <property type="entry name" value="RibonucZ/Hydroxyglut_hydro"/>
</dbReference>
<organism evidence="3 4">
    <name type="scientific">Lactobacillus corticis</name>
    <dbReference type="NCBI Taxonomy" id="2201249"/>
    <lineage>
        <taxon>Bacteria</taxon>
        <taxon>Bacillati</taxon>
        <taxon>Bacillota</taxon>
        <taxon>Bacilli</taxon>
        <taxon>Lactobacillales</taxon>
        <taxon>Lactobacillaceae</taxon>
        <taxon>Lactobacillus</taxon>
    </lineage>
</organism>
<name>A0A916QIF5_9LACO</name>
<gene>
    <name evidence="3" type="ORF">LCB40_08130</name>
</gene>
<dbReference type="PANTHER" id="PTHR30619">
    <property type="entry name" value="DNA INTERNALIZATION/COMPETENCE PROTEIN COMEC/REC2"/>
    <property type="match status" value="1"/>
</dbReference>
<keyword evidence="1" id="KW-0472">Membrane</keyword>
<evidence type="ECO:0000313" key="4">
    <source>
        <dbReference type="Proteomes" id="UP000677218"/>
    </source>
</evidence>
<evidence type="ECO:0000256" key="1">
    <source>
        <dbReference type="SAM" id="Phobius"/>
    </source>
</evidence>
<keyword evidence="1" id="KW-0812">Transmembrane</keyword>
<feature type="transmembrane region" description="Helical" evidence="1">
    <location>
        <begin position="14"/>
        <end position="31"/>
    </location>
</feature>
<dbReference type="Proteomes" id="UP000677218">
    <property type="component" value="Unassembled WGS sequence"/>
</dbReference>
<comment type="caution">
    <text evidence="3">The sequence shown here is derived from an EMBL/GenBank/DDBJ whole genome shotgun (WGS) entry which is preliminary data.</text>
</comment>
<dbReference type="InterPro" id="IPR052159">
    <property type="entry name" value="Competence_DNA_uptake"/>
</dbReference>
<dbReference type="EMBL" id="BMAY01000005">
    <property type="protein sequence ID" value="GFZ26933.1"/>
    <property type="molecule type" value="Genomic_DNA"/>
</dbReference>
<dbReference type="PANTHER" id="PTHR30619:SF1">
    <property type="entry name" value="RECOMBINATION PROTEIN 2"/>
    <property type="match status" value="1"/>
</dbReference>
<keyword evidence="1" id="KW-1133">Transmembrane helix</keyword>
<dbReference type="CDD" id="cd07731">
    <property type="entry name" value="ComA-like_MBL-fold"/>
    <property type="match status" value="1"/>
</dbReference>
<accession>A0A916QIF5</accession>
<dbReference type="InterPro" id="IPR001279">
    <property type="entry name" value="Metallo-B-lactamas"/>
</dbReference>
<protein>
    <recommendedName>
        <fullName evidence="2">Metallo-beta-lactamase domain-containing protein</fullName>
    </recommendedName>
</protein>
<dbReference type="SMART" id="SM00849">
    <property type="entry name" value="Lactamase_B"/>
    <property type="match status" value="1"/>
</dbReference>
<dbReference type="Pfam" id="PF00753">
    <property type="entry name" value="Lactamase_B"/>
    <property type="match status" value="1"/>
</dbReference>
<dbReference type="InterPro" id="IPR035681">
    <property type="entry name" value="ComA-like_MBL"/>
</dbReference>
<proteinExistence type="predicted"/>
<feature type="domain" description="Metallo-beta-lactamase" evidence="2">
    <location>
        <begin position="44"/>
        <end position="244"/>
    </location>
</feature>
<dbReference type="AlphaFoldDB" id="A0A916QIF5"/>
<sequence length="297" mass="33738">MTNSGSFAVQRKKLWSLIVVCYLAFYLWIHFPPYGQVTLIDVGQGDSILITTPFIRKSYLIDVGGKVNFSGKKTEPQVNAITIPFLRAQGIDQLDAIFLSHQDADHVGDLAPLMKQIKVKRLYVGQGMLNNPSFVKRLSYAQNTEKIEVLAGMKVNEKIPFKIVYPFTPGSGKNEDSLSLLFNLAGKNWLFTGDLPQAGEKAIMERYNFQVDYFKLGHHGSKTSTDPDFMQKLQPKLCFISAGRQNRFGHPHPETITTLKNLAIPWVSTQDCGMISWYYGLGQTYFRSYLKGDWRWH</sequence>
<evidence type="ECO:0000313" key="3">
    <source>
        <dbReference type="EMBL" id="GFZ26933.1"/>
    </source>
</evidence>